<dbReference type="PRINTS" id="PR00032">
    <property type="entry name" value="HTHARAC"/>
</dbReference>
<dbReference type="PROSITE" id="PS00041">
    <property type="entry name" value="HTH_ARAC_FAMILY_1"/>
    <property type="match status" value="1"/>
</dbReference>
<keyword evidence="1" id="KW-0805">Transcription regulation</keyword>
<feature type="domain" description="HTH araC/xylS-type" evidence="5">
    <location>
        <begin position="654"/>
        <end position="753"/>
    </location>
</feature>
<organism evidence="6 7">
    <name type="scientific">Cohnella fermenti</name>
    <dbReference type="NCBI Taxonomy" id="2565925"/>
    <lineage>
        <taxon>Bacteria</taxon>
        <taxon>Bacillati</taxon>
        <taxon>Bacillota</taxon>
        <taxon>Bacilli</taxon>
        <taxon>Bacillales</taxon>
        <taxon>Paenibacillaceae</taxon>
        <taxon>Cohnella</taxon>
    </lineage>
</organism>
<evidence type="ECO:0000259" key="5">
    <source>
        <dbReference type="PROSITE" id="PS01124"/>
    </source>
</evidence>
<dbReference type="InterPro" id="IPR009057">
    <property type="entry name" value="Homeodomain-like_sf"/>
</dbReference>
<proteinExistence type="predicted"/>
<evidence type="ECO:0000256" key="4">
    <source>
        <dbReference type="SAM" id="Phobius"/>
    </source>
</evidence>
<dbReference type="GO" id="GO:0003700">
    <property type="term" value="F:DNA-binding transcription factor activity"/>
    <property type="evidence" value="ECO:0007669"/>
    <property type="project" value="InterPro"/>
</dbReference>
<feature type="transmembrane region" description="Helical" evidence="4">
    <location>
        <begin position="308"/>
        <end position="329"/>
    </location>
</feature>
<comment type="caution">
    <text evidence="6">The sequence shown here is derived from an EMBL/GenBank/DDBJ whole genome shotgun (WGS) entry which is preliminary data.</text>
</comment>
<dbReference type="SUPFAM" id="SSF46689">
    <property type="entry name" value="Homeodomain-like"/>
    <property type="match status" value="1"/>
</dbReference>
<dbReference type="Gene3D" id="1.10.10.60">
    <property type="entry name" value="Homeodomain-like"/>
    <property type="match status" value="1"/>
</dbReference>
<keyword evidence="4" id="KW-1133">Transmembrane helix</keyword>
<feature type="transmembrane region" description="Helical" evidence="4">
    <location>
        <begin position="20"/>
        <end position="42"/>
    </location>
</feature>
<keyword evidence="3" id="KW-0804">Transcription</keyword>
<dbReference type="GO" id="GO:0043565">
    <property type="term" value="F:sequence-specific DNA binding"/>
    <property type="evidence" value="ECO:0007669"/>
    <property type="project" value="InterPro"/>
</dbReference>
<dbReference type="Proteomes" id="UP000310636">
    <property type="component" value="Unassembled WGS sequence"/>
</dbReference>
<gene>
    <name evidence="6" type="ORF">E6C55_12990</name>
</gene>
<dbReference type="PROSITE" id="PS01124">
    <property type="entry name" value="HTH_ARAC_FAMILY_2"/>
    <property type="match status" value="1"/>
</dbReference>
<protein>
    <submittedName>
        <fullName evidence="6">AraC family transcriptional regulator</fullName>
    </submittedName>
</protein>
<name>A0A4S4C0W0_9BACL</name>
<keyword evidence="4" id="KW-0812">Transmembrane</keyword>
<evidence type="ECO:0000256" key="3">
    <source>
        <dbReference type="ARBA" id="ARBA00023163"/>
    </source>
</evidence>
<dbReference type="Pfam" id="PF12833">
    <property type="entry name" value="HTH_18"/>
    <property type="match status" value="1"/>
</dbReference>
<sequence length="757" mass="85833">MSAPNRHAERSVTGSNASMFMTFAIIVVVTNLILSSTMYANYKRHSMELVQSYSVEELSQVSYSMSFMFEAAKLTLQQLYTNPSVFKLMNADRLGELETASLLSQVGVPSGGFNLNFVSSIYIYNQKADKVYTDGKAFTFSQFPDRDIIERLESGEGLSSMKPIARKVQLSARDKELYGSLEPFQTPDVYTFVLFDSYSRHIDSAIMLNVSQEWMKQTIEAMNPEMSGETMIIDDQGRIALGNDRFLYLEQAKRYIDGAIPDGEGSSGYAIEMLDGRKQVVSYVSSEMGWTFIRLTPYEVISGKLSRMLMLTWIISVLVGILAVLAVMFSSRILLRLMNKRTNALLGRYEREKRSGYEQKQRFLRTFATSRMTEYSLTKGFERFSIDFDTNRRLFTVAFKIDRYEEFCDKYGQDDRMLLDYGVINIIEETVKSAWKPIAFVLEDGVFGALFLIDSEENEAFTVRVEELVRQIGANVAQYLAISLSVSIGDPLDGVAEVPESFAEHLETLGYKLFAGPGAILYASRIREIKKREYSIPDRGIAALIDEIRRGDREGAHSSSLALLRTVDGHAMTYLFTLLLQLAIALRDFMKRNDIADDGSIYLRFIDVAKGAPHNETLEEIAARLDEPIADIMERLASKQEQLRSHDRYNDMLRQVEELIEAELTNPNLSPDLIAERMGLSAKYLRALYKRTSGESLAESINLSRMSRAKGLLADTELSVQEVALRSGFINISYFYTLFKKYQGVTPNEYRLLPQSD</sequence>
<evidence type="ECO:0000313" key="7">
    <source>
        <dbReference type="Proteomes" id="UP000310636"/>
    </source>
</evidence>
<dbReference type="EMBL" id="SSOB01000014">
    <property type="protein sequence ID" value="THF79125.1"/>
    <property type="molecule type" value="Genomic_DNA"/>
</dbReference>
<evidence type="ECO:0000256" key="2">
    <source>
        <dbReference type="ARBA" id="ARBA00023125"/>
    </source>
</evidence>
<accession>A0A4S4C0W0</accession>
<keyword evidence="4" id="KW-0472">Membrane</keyword>
<keyword evidence="7" id="KW-1185">Reference proteome</keyword>
<reference evidence="6 7" key="1">
    <citation type="submission" date="2019-04" db="EMBL/GenBank/DDBJ databases">
        <title>Cohnella sp. nov. isolated from preserved vegetables.</title>
        <authorList>
            <person name="Lin S.-Y."/>
            <person name="Hung M.-H."/>
            <person name="Young C.-C."/>
        </authorList>
    </citation>
    <scope>NUCLEOTIDE SEQUENCE [LARGE SCALE GENOMIC DNA]</scope>
    <source>
        <strain evidence="6 7">CC-MHH1044</strain>
    </source>
</reference>
<keyword evidence="2" id="KW-0238">DNA-binding</keyword>
<evidence type="ECO:0000256" key="1">
    <source>
        <dbReference type="ARBA" id="ARBA00023015"/>
    </source>
</evidence>
<dbReference type="AlphaFoldDB" id="A0A4S4C0W0"/>
<dbReference type="InterPro" id="IPR020449">
    <property type="entry name" value="Tscrpt_reg_AraC-type_HTH"/>
</dbReference>
<dbReference type="SMART" id="SM00342">
    <property type="entry name" value="HTH_ARAC"/>
    <property type="match status" value="1"/>
</dbReference>
<evidence type="ECO:0000313" key="6">
    <source>
        <dbReference type="EMBL" id="THF79125.1"/>
    </source>
</evidence>
<dbReference type="InterPro" id="IPR018060">
    <property type="entry name" value="HTH_AraC"/>
</dbReference>
<dbReference type="PANTHER" id="PTHR43280:SF2">
    <property type="entry name" value="HTH-TYPE TRANSCRIPTIONAL REGULATOR EXSA"/>
    <property type="match status" value="1"/>
</dbReference>
<dbReference type="PANTHER" id="PTHR43280">
    <property type="entry name" value="ARAC-FAMILY TRANSCRIPTIONAL REGULATOR"/>
    <property type="match status" value="1"/>
</dbReference>
<dbReference type="RefSeq" id="WP_136370231.1">
    <property type="nucleotide sequence ID" value="NZ_SSOB01000014.1"/>
</dbReference>
<dbReference type="InterPro" id="IPR018062">
    <property type="entry name" value="HTH_AraC-typ_CS"/>
</dbReference>
<dbReference type="OrthoDB" id="2500523at2"/>